<dbReference type="OrthoDB" id="144444at2157"/>
<dbReference type="InterPro" id="IPR020075">
    <property type="entry name" value="Uncharacterised_AF2234"/>
</dbReference>
<protein>
    <recommendedName>
        <fullName evidence="3">DUF2769 domain-containing protein</fullName>
    </recommendedName>
</protein>
<dbReference type="Pfam" id="PF10967">
    <property type="entry name" value="DUF2769"/>
    <property type="match status" value="1"/>
</dbReference>
<evidence type="ECO:0000313" key="2">
    <source>
        <dbReference type="Proteomes" id="UP000033101"/>
    </source>
</evidence>
<dbReference type="HOGENOM" id="CLU_1891453_0_0_2"/>
<evidence type="ECO:0000313" key="1">
    <source>
        <dbReference type="EMBL" id="AKB79383.1"/>
    </source>
</evidence>
<dbReference type="GeneID" id="25419451"/>
<organism evidence="1 2">
    <name type="scientific">Methanosarcina horonobensis HB-1 = JCM 15518</name>
    <dbReference type="NCBI Taxonomy" id="1434110"/>
    <lineage>
        <taxon>Archaea</taxon>
        <taxon>Methanobacteriati</taxon>
        <taxon>Methanobacteriota</taxon>
        <taxon>Stenosarchaea group</taxon>
        <taxon>Methanomicrobia</taxon>
        <taxon>Methanosarcinales</taxon>
        <taxon>Methanosarcinaceae</taxon>
        <taxon>Methanosarcina</taxon>
    </lineage>
</organism>
<accession>A0A0E3SHR3</accession>
<dbReference type="EMBL" id="CP009516">
    <property type="protein sequence ID" value="AKB79383.1"/>
    <property type="molecule type" value="Genomic_DNA"/>
</dbReference>
<dbReference type="Proteomes" id="UP000033101">
    <property type="component" value="Chromosome"/>
</dbReference>
<gene>
    <name evidence="1" type="ORF">MSHOH_2900</name>
</gene>
<keyword evidence="2" id="KW-1185">Reference proteome</keyword>
<dbReference type="KEGG" id="mhor:MSHOH_2900"/>
<name>A0A0E3SHR3_9EURY</name>
<dbReference type="PATRIC" id="fig|1434110.4.peg.3739"/>
<proteinExistence type="predicted"/>
<reference evidence="1 2" key="1">
    <citation type="submission" date="2014-07" db="EMBL/GenBank/DDBJ databases">
        <title>Methanogenic archaea and the global carbon cycle.</title>
        <authorList>
            <person name="Henriksen J.R."/>
            <person name="Luke J."/>
            <person name="Reinhart S."/>
            <person name="Benedict M.N."/>
            <person name="Youngblut N.D."/>
            <person name="Metcalf M.E."/>
            <person name="Whitaker R.J."/>
            <person name="Metcalf W.W."/>
        </authorList>
    </citation>
    <scope>NUCLEOTIDE SEQUENCE [LARGE SCALE GENOMIC DNA]</scope>
    <source>
        <strain evidence="1 2">HB-1</strain>
    </source>
</reference>
<sequence length="140" mass="15867">MVSDDKSRKSSCFREVAEDRTYAKNTDYKQNRDHKSSSLEASQLNKALEHVQQMQTRQVVDDTPENLLICMEHCGTCPSLPFPPEPLLFCARGCSLEKVSKKSCNCPACPVYKKYGLQNLYFCETGKAVGKKEHKVETKI</sequence>
<dbReference type="RefSeq" id="WP_052730889.1">
    <property type="nucleotide sequence ID" value="NZ_CP009516.1"/>
</dbReference>
<evidence type="ECO:0008006" key="3">
    <source>
        <dbReference type="Google" id="ProtNLM"/>
    </source>
</evidence>
<dbReference type="AlphaFoldDB" id="A0A0E3SHR3"/>